<feature type="compositionally biased region" description="Basic and acidic residues" evidence="1">
    <location>
        <begin position="11"/>
        <end position="54"/>
    </location>
</feature>
<dbReference type="RefSeq" id="WP_256308554.1">
    <property type="nucleotide sequence ID" value="NZ_JANHAW010000003.1"/>
</dbReference>
<protein>
    <submittedName>
        <fullName evidence="2">Uncharacterized protein</fullName>
    </submittedName>
</protein>
<gene>
    <name evidence="2" type="ORF">ACFSAS_09945</name>
</gene>
<keyword evidence="3" id="KW-1185">Reference proteome</keyword>
<proteinExistence type="predicted"/>
<dbReference type="Proteomes" id="UP001597092">
    <property type="component" value="Unassembled WGS sequence"/>
</dbReference>
<comment type="caution">
    <text evidence="2">The sequence shown here is derived from an EMBL/GenBank/DDBJ whole genome shotgun (WGS) entry which is preliminary data.</text>
</comment>
<sequence>MGVLAEEDPVEFDRREDERKQYHEPERPEVGQDLRADIDGTVRHAEGQSRPSRE</sequence>
<evidence type="ECO:0000256" key="1">
    <source>
        <dbReference type="SAM" id="MobiDB-lite"/>
    </source>
</evidence>
<evidence type="ECO:0000313" key="3">
    <source>
        <dbReference type="Proteomes" id="UP001597092"/>
    </source>
</evidence>
<reference evidence="2 3" key="1">
    <citation type="journal article" date="2019" name="Int. J. Syst. Evol. Microbiol.">
        <title>The Global Catalogue of Microorganisms (GCM) 10K type strain sequencing project: providing services to taxonomists for standard genome sequencing and annotation.</title>
        <authorList>
            <consortium name="The Broad Institute Genomics Platform"/>
            <consortium name="The Broad Institute Genome Sequencing Center for Infectious Disease"/>
            <person name="Wu L."/>
            <person name="Ma J."/>
        </authorList>
    </citation>
    <scope>NUCLEOTIDE SEQUENCE [LARGE SCALE GENOMIC DNA]</scope>
    <source>
        <strain evidence="2 3">CGMCC 1.10387</strain>
    </source>
</reference>
<dbReference type="EMBL" id="JBHUDP010000003">
    <property type="protein sequence ID" value="MFD1685930.1"/>
    <property type="molecule type" value="Genomic_DNA"/>
</dbReference>
<feature type="region of interest" description="Disordered" evidence="1">
    <location>
        <begin position="1"/>
        <end position="54"/>
    </location>
</feature>
<name>A0ABD6DVM5_9EURY</name>
<feature type="compositionally biased region" description="Acidic residues" evidence="1">
    <location>
        <begin position="1"/>
        <end position="10"/>
    </location>
</feature>
<dbReference type="AlphaFoldDB" id="A0ABD6DVM5"/>
<organism evidence="2 3">
    <name type="scientific">Halobellus litoreus</name>
    <dbReference type="NCBI Taxonomy" id="755310"/>
    <lineage>
        <taxon>Archaea</taxon>
        <taxon>Methanobacteriati</taxon>
        <taxon>Methanobacteriota</taxon>
        <taxon>Stenosarchaea group</taxon>
        <taxon>Halobacteria</taxon>
        <taxon>Halobacteriales</taxon>
        <taxon>Haloferacaceae</taxon>
        <taxon>Halobellus</taxon>
    </lineage>
</organism>
<evidence type="ECO:0000313" key="2">
    <source>
        <dbReference type="EMBL" id="MFD1685930.1"/>
    </source>
</evidence>
<accession>A0ABD6DVM5</accession>